<feature type="region of interest" description="Disordered" evidence="5">
    <location>
        <begin position="227"/>
        <end position="342"/>
    </location>
</feature>
<feature type="region of interest" description="Disordered" evidence="5">
    <location>
        <begin position="154"/>
        <end position="207"/>
    </location>
</feature>
<dbReference type="OrthoDB" id="5958943at2759"/>
<name>W9WKU6_9EURO</name>
<reference evidence="7 8" key="1">
    <citation type="submission" date="2013-03" db="EMBL/GenBank/DDBJ databases">
        <title>The Genome Sequence of Cladophialophora psammophila CBS 110553.</title>
        <authorList>
            <consortium name="The Broad Institute Genomics Platform"/>
            <person name="Cuomo C."/>
            <person name="de Hoog S."/>
            <person name="Gorbushina A."/>
            <person name="Walker B."/>
            <person name="Young S.K."/>
            <person name="Zeng Q."/>
            <person name="Gargeya S."/>
            <person name="Fitzgerald M."/>
            <person name="Haas B."/>
            <person name="Abouelleil A."/>
            <person name="Allen A.W."/>
            <person name="Alvarado L."/>
            <person name="Arachchi H.M."/>
            <person name="Berlin A.M."/>
            <person name="Chapman S.B."/>
            <person name="Gainer-Dewar J."/>
            <person name="Goldberg J."/>
            <person name="Griggs A."/>
            <person name="Gujja S."/>
            <person name="Hansen M."/>
            <person name="Howarth C."/>
            <person name="Imamovic A."/>
            <person name="Ireland A."/>
            <person name="Larimer J."/>
            <person name="McCowan C."/>
            <person name="Murphy C."/>
            <person name="Pearson M."/>
            <person name="Poon T.W."/>
            <person name="Priest M."/>
            <person name="Roberts A."/>
            <person name="Saif S."/>
            <person name="Shea T."/>
            <person name="Sisk P."/>
            <person name="Sykes S."/>
            <person name="Wortman J."/>
            <person name="Nusbaum C."/>
            <person name="Birren B."/>
        </authorList>
    </citation>
    <scope>NUCLEOTIDE SEQUENCE [LARGE SCALE GENOMIC DNA]</scope>
    <source>
        <strain evidence="7 8">CBS 110553</strain>
    </source>
</reference>
<accession>W9WKU6</accession>
<dbReference type="InterPro" id="IPR001138">
    <property type="entry name" value="Zn2Cys6_DnaBD"/>
</dbReference>
<evidence type="ECO:0000256" key="2">
    <source>
        <dbReference type="ARBA" id="ARBA00023125"/>
    </source>
</evidence>
<dbReference type="AlphaFoldDB" id="W9WKU6"/>
<dbReference type="GO" id="GO:0000981">
    <property type="term" value="F:DNA-binding transcription factor activity, RNA polymerase II-specific"/>
    <property type="evidence" value="ECO:0007669"/>
    <property type="project" value="InterPro"/>
</dbReference>
<protein>
    <recommendedName>
        <fullName evidence="6">Zn(2)-C6 fungal-type domain-containing protein</fullName>
    </recommendedName>
</protein>
<proteinExistence type="predicted"/>
<dbReference type="InterPro" id="IPR036864">
    <property type="entry name" value="Zn2-C6_fun-type_DNA-bd_sf"/>
</dbReference>
<evidence type="ECO:0000256" key="1">
    <source>
        <dbReference type="ARBA" id="ARBA00023015"/>
    </source>
</evidence>
<sequence>MATVASDRAVHAAGSTAAAGYSKTSRRQYQACDQCRKSRRACDAGALRVVNFPFRESDRPDSSASTCEACSNCARTSKTCTFDWLRTLPLQGLPKGVKRKLESTGLPECVTNPATAPETSLQPPYSNSCASFSDPISYAQFASTSQSFHSNTVLETGENGTTESSESNYVKTGPFATRPSASDGHYRRDVNSSQTAPSTASMPKGAAAPVRTVVGDVVVSNHSLSGESAFHNRWNGPPLVHRDSSSTSPVSHSNSNDSSNTTSKTGSSPSLTSVGSESSGEDDATNTYSTTARIKRARNPHGYHDSASTDRGSPESTRSKVPSTSSALSSNGRRQNSAPLSTGQLRFADTAMKAMIASGLLRIYHDSFENSLSCWVTERNCPYETELRDLIPHASPASTAEEAALRLGDNRIFSRVCRLDSAFSLLRGRELSPMENRAATKALNAAIMAFASQWSHGSHNSFWKSKEGMSQMKAFQTHTGGLFARSGRPNDPMLTSECERMIQKTLWHDAKTAIQSSSEIDSFKVILAYMIFALTQRPIDGKAKSTPDAQTSPADSSTNSCRGSDNSSIYEPFSQGADPAMDSIVNEEWNPFYASDLEALASPPIYLETAVRNLFSWRRKIERYRRLRSKANSIYGHGSMGALALKDHQTFNLLFWLGVMCDTTSSAISKRPLVIGDEDCAMIREDVGDSDGIGLGDHDPYLPFNENQDYDHDKRGLWGDYLLSFKWAGPRKTQPRWPCTFDEAALVLQEAIPVKVLMFRKVAQLQTLAFRRTRPQELEKCIQDALKVYEQWNETYRPFMNDCVSQHNFLDPHVQSWYVILDGHWHYGCLLLADTIAQIDCEEKTMEPQRMLRAKCHLIKELRHDNAVAIAKIAQASLSEHKPSVPDNPDFHFVCNGSAILTEPWTDILVRAMGSACKVFLTWLSSWDNPTNPSHGWVHAHTDYQDLYNQAEACIQGMSLLGRKSDAANYTAEVFWTRFSQVCSSRRSSVEVFQDE</sequence>
<keyword evidence="3" id="KW-0804">Transcription</keyword>
<dbReference type="CDD" id="cd00067">
    <property type="entry name" value="GAL4"/>
    <property type="match status" value="1"/>
</dbReference>
<dbReference type="Proteomes" id="UP000019471">
    <property type="component" value="Unassembled WGS sequence"/>
</dbReference>
<organism evidence="7 8">
    <name type="scientific">Cladophialophora psammophila CBS 110553</name>
    <dbReference type="NCBI Taxonomy" id="1182543"/>
    <lineage>
        <taxon>Eukaryota</taxon>
        <taxon>Fungi</taxon>
        <taxon>Dikarya</taxon>
        <taxon>Ascomycota</taxon>
        <taxon>Pezizomycotina</taxon>
        <taxon>Eurotiomycetes</taxon>
        <taxon>Chaetothyriomycetidae</taxon>
        <taxon>Chaetothyriales</taxon>
        <taxon>Herpotrichiellaceae</taxon>
        <taxon>Cladophialophora</taxon>
    </lineage>
</organism>
<comment type="caution">
    <text evidence="7">The sequence shown here is derived from an EMBL/GenBank/DDBJ whole genome shotgun (WGS) entry which is preliminary data.</text>
</comment>
<evidence type="ECO:0000256" key="4">
    <source>
        <dbReference type="ARBA" id="ARBA00023242"/>
    </source>
</evidence>
<evidence type="ECO:0000256" key="3">
    <source>
        <dbReference type="ARBA" id="ARBA00023163"/>
    </source>
</evidence>
<feature type="compositionally biased region" description="Low complexity" evidence="5">
    <location>
        <begin position="155"/>
        <end position="168"/>
    </location>
</feature>
<dbReference type="PROSITE" id="PS50048">
    <property type="entry name" value="ZN2_CY6_FUNGAL_2"/>
    <property type="match status" value="1"/>
</dbReference>
<keyword evidence="8" id="KW-1185">Reference proteome</keyword>
<dbReference type="STRING" id="1182543.W9WKU6"/>
<dbReference type="GeneID" id="19192409"/>
<evidence type="ECO:0000256" key="5">
    <source>
        <dbReference type="SAM" id="MobiDB-lite"/>
    </source>
</evidence>
<feature type="compositionally biased region" description="Low complexity" evidence="5">
    <location>
        <begin position="245"/>
        <end position="270"/>
    </location>
</feature>
<dbReference type="Gene3D" id="4.10.240.10">
    <property type="entry name" value="Zn(2)-C6 fungal-type DNA-binding domain"/>
    <property type="match status" value="1"/>
</dbReference>
<keyword evidence="4" id="KW-0539">Nucleus</keyword>
<evidence type="ECO:0000313" key="7">
    <source>
        <dbReference type="EMBL" id="EXJ68772.1"/>
    </source>
</evidence>
<evidence type="ECO:0000313" key="8">
    <source>
        <dbReference type="Proteomes" id="UP000019471"/>
    </source>
</evidence>
<dbReference type="RefSeq" id="XP_007746482.1">
    <property type="nucleotide sequence ID" value="XM_007748292.1"/>
</dbReference>
<feature type="domain" description="Zn(2)-C6 fungal-type" evidence="6">
    <location>
        <begin position="31"/>
        <end position="82"/>
    </location>
</feature>
<dbReference type="eggNOG" id="ENOG502SHX1">
    <property type="taxonomic scope" value="Eukaryota"/>
</dbReference>
<dbReference type="HOGENOM" id="CLU_006237_0_0_1"/>
<dbReference type="GO" id="GO:0008270">
    <property type="term" value="F:zinc ion binding"/>
    <property type="evidence" value="ECO:0007669"/>
    <property type="project" value="InterPro"/>
</dbReference>
<keyword evidence="2" id="KW-0238">DNA-binding</keyword>
<dbReference type="EMBL" id="AMGX01000012">
    <property type="protein sequence ID" value="EXJ68772.1"/>
    <property type="molecule type" value="Genomic_DNA"/>
</dbReference>
<dbReference type="GO" id="GO:0003677">
    <property type="term" value="F:DNA binding"/>
    <property type="evidence" value="ECO:0007669"/>
    <property type="project" value="UniProtKB-KW"/>
</dbReference>
<feature type="compositionally biased region" description="Polar residues" evidence="5">
    <location>
        <begin position="547"/>
        <end position="565"/>
    </location>
</feature>
<feature type="region of interest" description="Disordered" evidence="5">
    <location>
        <begin position="542"/>
        <end position="565"/>
    </location>
</feature>
<gene>
    <name evidence="7" type="ORF">A1O5_07703</name>
</gene>
<feature type="compositionally biased region" description="Polar residues" evidence="5">
    <location>
        <begin position="191"/>
        <end position="201"/>
    </location>
</feature>
<evidence type="ECO:0000259" key="6">
    <source>
        <dbReference type="PROSITE" id="PS50048"/>
    </source>
</evidence>
<keyword evidence="1" id="KW-0805">Transcription regulation</keyword>
<feature type="compositionally biased region" description="Polar residues" evidence="5">
    <location>
        <begin position="309"/>
        <end position="342"/>
    </location>
</feature>